<evidence type="ECO:0000313" key="2">
    <source>
        <dbReference type="Proteomes" id="UP000017984"/>
    </source>
</evidence>
<name>V6JPG2_STRRC</name>
<protein>
    <submittedName>
        <fullName evidence="1">Uncharacterized protein</fullName>
    </submittedName>
</protein>
<dbReference type="EMBL" id="AWQX01000388">
    <property type="protein sequence ID" value="EST18719.1"/>
    <property type="molecule type" value="Genomic_DNA"/>
</dbReference>
<accession>V6JPG2</accession>
<keyword evidence="2" id="KW-1185">Reference proteome</keyword>
<gene>
    <name evidence="1" type="ORF">M878_44585</name>
</gene>
<sequence>MDRTGIPHIFEPELLICLLYGVADVAGVEVAADEAAVEV</sequence>
<evidence type="ECO:0000313" key="1">
    <source>
        <dbReference type="EMBL" id="EST18719.1"/>
    </source>
</evidence>
<comment type="caution">
    <text evidence="1">The sequence shown here is derived from an EMBL/GenBank/DDBJ whole genome shotgun (WGS) entry which is preliminary data.</text>
</comment>
<dbReference type="Proteomes" id="UP000017984">
    <property type="component" value="Chromosome"/>
</dbReference>
<proteinExistence type="predicted"/>
<dbReference type="HOGENOM" id="CLU_3317906_0_0_11"/>
<reference evidence="1 2" key="1">
    <citation type="journal article" date="2014" name="Genome Announc.">
        <title>Draft Genome Sequence of Streptomyces roseochromogenes subsp. oscitans DS 12.976, Producer of the Aminocoumarin Antibiotic Clorobiocin.</title>
        <authorList>
            <person name="Ruckert C."/>
            <person name="Kalinowski J."/>
            <person name="Heide L."/>
            <person name="Apel A.K."/>
        </authorList>
    </citation>
    <scope>NUCLEOTIDE SEQUENCE [LARGE SCALE GENOMIC DNA]</scope>
    <source>
        <strain evidence="1 2">DS 12.976</strain>
    </source>
</reference>
<dbReference type="PATRIC" id="fig|1352936.5.peg.9259"/>
<organism evidence="1 2">
    <name type="scientific">Streptomyces roseochromogenus subsp. oscitans DS 12.976</name>
    <dbReference type="NCBI Taxonomy" id="1352936"/>
    <lineage>
        <taxon>Bacteria</taxon>
        <taxon>Bacillati</taxon>
        <taxon>Actinomycetota</taxon>
        <taxon>Actinomycetes</taxon>
        <taxon>Kitasatosporales</taxon>
        <taxon>Streptomycetaceae</taxon>
        <taxon>Streptomyces</taxon>
    </lineage>
</organism>
<dbReference type="AlphaFoldDB" id="V6JPG2"/>